<accession>A0A1F5DNL7</accession>
<reference evidence="1 2" key="1">
    <citation type="journal article" date="2016" name="Nat. Commun.">
        <title>Thousands of microbial genomes shed light on interconnected biogeochemical processes in an aquifer system.</title>
        <authorList>
            <person name="Anantharaman K."/>
            <person name="Brown C.T."/>
            <person name="Hug L.A."/>
            <person name="Sharon I."/>
            <person name="Castelle C.J."/>
            <person name="Probst A.J."/>
            <person name="Thomas B.C."/>
            <person name="Singh A."/>
            <person name="Wilkins M.J."/>
            <person name="Karaoz U."/>
            <person name="Brodie E.L."/>
            <person name="Williams K.H."/>
            <person name="Hubbard S.S."/>
            <person name="Banfield J.F."/>
        </authorList>
    </citation>
    <scope>NUCLEOTIDE SEQUENCE [LARGE SCALE GENOMIC DNA]</scope>
</reference>
<proteinExistence type="predicted"/>
<evidence type="ECO:0000313" key="2">
    <source>
        <dbReference type="Proteomes" id="UP000178764"/>
    </source>
</evidence>
<sequence length="119" mass="13518">MLDSSEISPQSGEQEPKIREMMVTGKSVEEPFTILGRLAPDIDVSGKSLDDLNQLEWRLHRQAQQTLDPQEEKRLLDTAEQISRLETACRPNNSILDVEKDDKGNFKGLKIGIKELKEE</sequence>
<evidence type="ECO:0000313" key="1">
    <source>
        <dbReference type="EMBL" id="OGD56769.1"/>
    </source>
</evidence>
<comment type="caution">
    <text evidence="1">The sequence shown here is derived from an EMBL/GenBank/DDBJ whole genome shotgun (WGS) entry which is preliminary data.</text>
</comment>
<dbReference type="AlphaFoldDB" id="A0A1F5DNL7"/>
<organism evidence="1 2">
    <name type="scientific">Candidatus Berkelbacteria bacterium RBG_13_40_8</name>
    <dbReference type="NCBI Taxonomy" id="1797467"/>
    <lineage>
        <taxon>Bacteria</taxon>
        <taxon>Candidatus Berkelbacteria</taxon>
    </lineage>
</organism>
<gene>
    <name evidence="1" type="ORF">A2V71_01435</name>
</gene>
<protein>
    <submittedName>
        <fullName evidence="1">Uncharacterized protein</fullName>
    </submittedName>
</protein>
<name>A0A1F5DNL7_9BACT</name>
<dbReference type="EMBL" id="MEZT01000013">
    <property type="protein sequence ID" value="OGD56769.1"/>
    <property type="molecule type" value="Genomic_DNA"/>
</dbReference>
<dbReference type="Proteomes" id="UP000178764">
    <property type="component" value="Unassembled WGS sequence"/>
</dbReference>